<dbReference type="Proteomes" id="UP000178977">
    <property type="component" value="Unassembled WGS sequence"/>
</dbReference>
<organism evidence="2 3">
    <name type="scientific">Candidatus Sungbacteria bacterium RIFCSPLOWO2_01_FULL_60_25</name>
    <dbReference type="NCBI Taxonomy" id="1802281"/>
    <lineage>
        <taxon>Bacteria</taxon>
        <taxon>Candidatus Sungiibacteriota</taxon>
    </lineage>
</organism>
<evidence type="ECO:0000256" key="1">
    <source>
        <dbReference type="SAM" id="Phobius"/>
    </source>
</evidence>
<feature type="transmembrane region" description="Helical" evidence="1">
    <location>
        <begin position="320"/>
        <end position="336"/>
    </location>
</feature>
<reference evidence="2 3" key="1">
    <citation type="journal article" date="2016" name="Nat. Commun.">
        <title>Thousands of microbial genomes shed light on interconnected biogeochemical processes in an aquifer system.</title>
        <authorList>
            <person name="Anantharaman K."/>
            <person name="Brown C.T."/>
            <person name="Hug L.A."/>
            <person name="Sharon I."/>
            <person name="Castelle C.J."/>
            <person name="Probst A.J."/>
            <person name="Thomas B.C."/>
            <person name="Singh A."/>
            <person name="Wilkins M.J."/>
            <person name="Karaoz U."/>
            <person name="Brodie E.L."/>
            <person name="Williams K.H."/>
            <person name="Hubbard S.S."/>
            <person name="Banfield J.F."/>
        </authorList>
    </citation>
    <scope>NUCLEOTIDE SEQUENCE [LARGE SCALE GENOMIC DNA]</scope>
</reference>
<feature type="transmembrane region" description="Helical" evidence="1">
    <location>
        <begin position="59"/>
        <end position="81"/>
    </location>
</feature>
<feature type="transmembrane region" description="Helical" evidence="1">
    <location>
        <begin position="465"/>
        <end position="481"/>
    </location>
</feature>
<dbReference type="EMBL" id="MHQT01000040">
    <property type="protein sequence ID" value="OHA08458.1"/>
    <property type="molecule type" value="Genomic_DNA"/>
</dbReference>
<feature type="transmembrane region" description="Helical" evidence="1">
    <location>
        <begin position="102"/>
        <end position="122"/>
    </location>
</feature>
<feature type="transmembrane region" description="Helical" evidence="1">
    <location>
        <begin position="217"/>
        <end position="240"/>
    </location>
</feature>
<dbReference type="AlphaFoldDB" id="A0A1G2LA11"/>
<feature type="transmembrane region" description="Helical" evidence="1">
    <location>
        <begin position="6"/>
        <end position="23"/>
    </location>
</feature>
<sequence>MILAMIAVLAIVGAAYCILARWFRGAFVATSEMALAAIPLGGAAVAALATLGMTVFPTAIAGIAALGVVTCAGIIAGFSLWRRGGAFRIAFPTEERRVGATALATASVVALVLGALIAQSLAPGGDSSYTVGPGATGDVFYHLSQVTRIAYTTNWDFEEPNFAGEFIGYPFFVNLLSALLLNMGAPLVFAFHAPTLLLGAAGIFLFAVLLRRSGASPYVTVIALMGTFFGSGLGYVAYASGMPELGLLMRHTVPYPMQAIAYPAFIPTFLAVQRAFVFGLALFLIALLGIIRGIGRENRTAFLVAGVAIGLLPQSHTHSFIAIIIVAAIGLVYCILWRDGLMFDYVRWTLFPAFFLALPQVAAFAFLPRYNSVPLLTFRLGWLSDPREVLAVRLRAPGAARFFPWLRFMGTNFGAMLLLPVSVALRIRYFAAHPALAVLGGGALALWIVPNLIQFHAWDVNMNKIFGYAILLSFAASALAIETLGGFRRAVGLALFAAITAASIPSAVITITHFLATPSAAAFRIHGADAAAAAAWIRGHTPEDASFVSSGFLPRRDLIQSEAVVFSGRKSPLGPVVWVYTHGIDPTERLEIIDAFLKEPKRDPASSSRLHAEYLLIDDALRAAYPGLDERIERAGFPVLFRAGELRVIGLE</sequence>
<feature type="transmembrane region" description="Helical" evidence="1">
    <location>
        <begin position="402"/>
        <end position="423"/>
    </location>
</feature>
<feature type="transmembrane region" description="Helical" evidence="1">
    <location>
        <begin position="260"/>
        <end position="291"/>
    </location>
</feature>
<proteinExistence type="predicted"/>
<feature type="transmembrane region" description="Helical" evidence="1">
    <location>
        <begin position="189"/>
        <end position="210"/>
    </location>
</feature>
<evidence type="ECO:0008006" key="4">
    <source>
        <dbReference type="Google" id="ProtNLM"/>
    </source>
</evidence>
<dbReference type="STRING" id="1802281.A3A44_00935"/>
<feature type="transmembrane region" description="Helical" evidence="1">
    <location>
        <begin position="348"/>
        <end position="367"/>
    </location>
</feature>
<gene>
    <name evidence="2" type="ORF">A3A44_00935</name>
</gene>
<accession>A0A1G2LA11</accession>
<feature type="transmembrane region" description="Helical" evidence="1">
    <location>
        <begin position="35"/>
        <end position="53"/>
    </location>
</feature>
<comment type="caution">
    <text evidence="2">The sequence shown here is derived from an EMBL/GenBank/DDBJ whole genome shotgun (WGS) entry which is preliminary data.</text>
</comment>
<keyword evidence="1" id="KW-0812">Transmembrane</keyword>
<feature type="transmembrane region" description="Helical" evidence="1">
    <location>
        <begin position="493"/>
        <end position="516"/>
    </location>
</feature>
<feature type="transmembrane region" description="Helical" evidence="1">
    <location>
        <begin position="435"/>
        <end position="453"/>
    </location>
</feature>
<name>A0A1G2LA11_9BACT</name>
<keyword evidence="1" id="KW-1133">Transmembrane helix</keyword>
<protein>
    <recommendedName>
        <fullName evidence="4">Glycosyltransferase RgtA/B/C/D-like domain-containing protein</fullName>
    </recommendedName>
</protein>
<evidence type="ECO:0000313" key="2">
    <source>
        <dbReference type="EMBL" id="OHA08458.1"/>
    </source>
</evidence>
<keyword evidence="1" id="KW-0472">Membrane</keyword>
<evidence type="ECO:0000313" key="3">
    <source>
        <dbReference type="Proteomes" id="UP000178977"/>
    </source>
</evidence>